<dbReference type="Proteomes" id="UP000319014">
    <property type="component" value="Unassembled WGS sequence"/>
</dbReference>
<dbReference type="InterPro" id="IPR000873">
    <property type="entry name" value="AMP-dep_synth/lig_dom"/>
</dbReference>
<dbReference type="PANTHER" id="PTHR43845:SF1">
    <property type="entry name" value="BLR5969 PROTEIN"/>
    <property type="match status" value="1"/>
</dbReference>
<protein>
    <submittedName>
        <fullName evidence="2">AMP-binding enzyme</fullName>
    </submittedName>
</protein>
<dbReference type="AlphaFoldDB" id="A0A521FT23"/>
<dbReference type="PANTHER" id="PTHR43845">
    <property type="entry name" value="BLR5969 PROTEIN"/>
    <property type="match status" value="1"/>
</dbReference>
<proteinExistence type="predicted"/>
<keyword evidence="3" id="KW-1185">Reference proteome</keyword>
<dbReference type="EMBL" id="FXTK01000036">
    <property type="protein sequence ID" value="SMO98651.1"/>
    <property type="molecule type" value="Genomic_DNA"/>
</dbReference>
<accession>A0A521FT23</accession>
<feature type="domain" description="AMP-dependent synthetase/ligase" evidence="1">
    <location>
        <begin position="52"/>
        <end position="175"/>
    </location>
</feature>
<dbReference type="InterPro" id="IPR042099">
    <property type="entry name" value="ANL_N_sf"/>
</dbReference>
<evidence type="ECO:0000259" key="1">
    <source>
        <dbReference type="Pfam" id="PF00501"/>
    </source>
</evidence>
<name>A0A521FT23_9RHOB</name>
<dbReference type="Gene3D" id="3.40.50.12780">
    <property type="entry name" value="N-terminal domain of ligase-like"/>
    <property type="match status" value="1"/>
</dbReference>
<sequence length="216" mass="23039">MRLGGAVRTGGGWGAFCSRRGPGDIVQNCFRYHLSPEGMMFESAARAVDSAVVPAGDSAPELQVRACSDIGSTVYAGPPDFLRAIMQKADEMAQPLSLTPALMMGQGLTADLRREYADRGIAVTQCYATADLGLIAYETPSAEEMVVDERVIVEIVRPGSGEPLPDGEMGEVLVTTLNPDYPLVRFATGDMSAAIPGQSPCGRTNMRIRGVLDRVR</sequence>
<reference evidence="2 3" key="1">
    <citation type="submission" date="2017-05" db="EMBL/GenBank/DDBJ databases">
        <authorList>
            <person name="Varghese N."/>
            <person name="Submissions S."/>
        </authorList>
    </citation>
    <scope>NUCLEOTIDE SEQUENCE [LARGE SCALE GENOMIC DNA]</scope>
    <source>
        <strain evidence="2 3">DSM 100094</strain>
    </source>
</reference>
<evidence type="ECO:0000313" key="3">
    <source>
        <dbReference type="Proteomes" id="UP000319014"/>
    </source>
</evidence>
<gene>
    <name evidence="2" type="ORF">SAMN06265221_1364</name>
</gene>
<evidence type="ECO:0000313" key="2">
    <source>
        <dbReference type="EMBL" id="SMO98651.1"/>
    </source>
</evidence>
<dbReference type="SUPFAM" id="SSF56801">
    <property type="entry name" value="Acetyl-CoA synthetase-like"/>
    <property type="match status" value="1"/>
</dbReference>
<organism evidence="2 3">
    <name type="scientific">Paracoccus laeviglucosivorans</name>
    <dbReference type="NCBI Taxonomy" id="1197861"/>
    <lineage>
        <taxon>Bacteria</taxon>
        <taxon>Pseudomonadati</taxon>
        <taxon>Pseudomonadota</taxon>
        <taxon>Alphaproteobacteria</taxon>
        <taxon>Rhodobacterales</taxon>
        <taxon>Paracoccaceae</taxon>
        <taxon>Paracoccus</taxon>
    </lineage>
</organism>
<dbReference type="Pfam" id="PF00501">
    <property type="entry name" value="AMP-binding"/>
    <property type="match status" value="1"/>
</dbReference>